<organism evidence="3 4">
    <name type="scientific">Haemophilus ducreyi</name>
    <dbReference type="NCBI Taxonomy" id="730"/>
    <lineage>
        <taxon>Bacteria</taxon>
        <taxon>Pseudomonadati</taxon>
        <taxon>Pseudomonadota</taxon>
        <taxon>Gammaproteobacteria</taxon>
        <taxon>Pasteurellales</taxon>
        <taxon>Pasteurellaceae</taxon>
        <taxon>Haemophilus</taxon>
    </lineage>
</organism>
<dbReference type="Pfam" id="PF10675">
    <property type="entry name" value="DUF2489"/>
    <property type="match status" value="1"/>
</dbReference>
<keyword evidence="1" id="KW-1133">Transmembrane helix</keyword>
<gene>
    <name evidence="3" type="ORF">RZ57_06610</name>
</gene>
<keyword evidence="1" id="KW-0812">Transmembrane</keyword>
<evidence type="ECO:0000313" key="3">
    <source>
        <dbReference type="EMBL" id="AKO32780.1"/>
    </source>
</evidence>
<name>A0AAC8UDJ1_HAEDC</name>
<evidence type="ECO:0000259" key="2">
    <source>
        <dbReference type="Pfam" id="PF10675"/>
    </source>
</evidence>
<dbReference type="Proteomes" id="UP000060132">
    <property type="component" value="Chromosome"/>
</dbReference>
<accession>A0AAC8UDJ1</accession>
<proteinExistence type="predicted"/>
<evidence type="ECO:0000256" key="1">
    <source>
        <dbReference type="SAM" id="Phobius"/>
    </source>
</evidence>
<protein>
    <submittedName>
        <fullName evidence="3">Coproporphyrinogen III oxidase</fullName>
    </submittedName>
</protein>
<sequence>MFQFVLIILAVLIVFTMAGYAFYLLVKLRQQQTAKQRLLQQTMQAKQARIASIVESIDVISRAMLSAQCDFSEGVLRLKPLCEVLGLGFSRYSAMYSLYQVVENMPILAERKSLKTNIRMKLDLIRETKEMELETQIKAECQQLLDDIKQLAIRLT</sequence>
<feature type="domain" description="DUF2489" evidence="2">
    <location>
        <begin position="15"/>
        <end position="144"/>
    </location>
</feature>
<evidence type="ECO:0000313" key="4">
    <source>
        <dbReference type="Proteomes" id="UP000060132"/>
    </source>
</evidence>
<dbReference type="InterPro" id="IPR019617">
    <property type="entry name" value="DUF2489"/>
</dbReference>
<dbReference type="RefSeq" id="WP_010945494.1">
    <property type="nucleotide sequence ID" value="NZ_CP011218.1"/>
</dbReference>
<keyword evidence="1" id="KW-0472">Membrane</keyword>
<dbReference type="EMBL" id="CP011219">
    <property type="protein sequence ID" value="AKO32780.1"/>
    <property type="molecule type" value="Genomic_DNA"/>
</dbReference>
<feature type="transmembrane region" description="Helical" evidence="1">
    <location>
        <begin position="6"/>
        <end position="26"/>
    </location>
</feature>
<dbReference type="AlphaFoldDB" id="A0AAC8UDJ1"/>
<dbReference type="OMA" id="MEQQQCD"/>
<reference evidence="3 4" key="1">
    <citation type="journal article" date="2015" name="PLoS Negl. Trop. Dis.">
        <title>Haemophilus ducreyi Cutaneous Ulcer Strains Are Nearly Identical to Class I Genital Ulcer Strains.</title>
        <authorList>
            <person name="Gangaiah D."/>
            <person name="Webb K.M."/>
            <person name="Humphreys T.L."/>
            <person name="Fortney K.R."/>
            <person name="Toh E."/>
            <person name="Tai A."/>
            <person name="Katz S.S."/>
            <person name="Pillay A."/>
            <person name="Chen C.Y."/>
            <person name="Roberts S.A."/>
            <person name="Munson R.S.Jr."/>
            <person name="Spinola S.M."/>
        </authorList>
    </citation>
    <scope>NUCLEOTIDE SEQUENCE [LARGE SCALE GENOMIC DNA]</scope>
    <source>
        <strain evidence="4">CLU2</strain>
    </source>
</reference>